<keyword evidence="5" id="KW-0677">Repeat</keyword>
<feature type="region of interest" description="Disordered" evidence="14">
    <location>
        <begin position="654"/>
        <end position="709"/>
    </location>
</feature>
<feature type="transmembrane region" description="Helical" evidence="15">
    <location>
        <begin position="1017"/>
        <end position="1043"/>
    </location>
</feature>
<dbReference type="GeneID" id="119737018"/>
<evidence type="ECO:0000256" key="14">
    <source>
        <dbReference type="SAM" id="MobiDB-lite"/>
    </source>
</evidence>
<dbReference type="InterPro" id="IPR003439">
    <property type="entry name" value="ABC_transporter-like_ATP-bd"/>
</dbReference>
<dbReference type="GO" id="GO:0005886">
    <property type="term" value="C:plasma membrane"/>
    <property type="evidence" value="ECO:0007669"/>
    <property type="project" value="UniProtKB-ARBA"/>
</dbReference>
<dbReference type="PANTHER" id="PTHR24223:SF461">
    <property type="entry name" value="ATP-BINDING CASSETTE SUB-FAMILY C MEMBER SUR"/>
    <property type="match status" value="1"/>
</dbReference>
<sequence length="1578" mass="176435">MDEKWEWFCGVNSSYIEEPLDWYDDVRNNTCFVDGLVTIPHAAFLLLSSLILLVLGCCTSYRRVHTKYLLVYPGHSLRWLVSVLLLVMIIASIGEGIMTDETYQAWKQPTQPHLYIHSIVAFVAVGVSLIYYHHMELWQVPAMSGVLLVYWLFSLFNEVLRILSLEYQHEVDVHIVIFDVTLIKLVGYIVLILIEANVIRTKLFGCCAITAPLPEELKKPDMLFMHYYVSLFSSLAFWWVNWLLNLGYKKHLELSDLGVVPDKHEARFNHERFRKAYREEMVKAESKGKKASLYKVYVKVYGRRLVGAAVLKLIGEMFFFINPLAVGALTAYVTKLQYPPEETQTAAPHHIKVEEYFENGFVLVVVMFLASMVNFICLQTHFYIAIIEGLNVRAAIQTMVYEKSLRLSTVATTGGKMNMGQITNHMSTDPNAIQFMFQMFNNLWAIPVQLTVNLVLLYVQMGYPALIGASLFLVLSPVQFKIAALIGKQQKKLLQCSDERLKKTNELLQGIKLLKLYAWEGLYCKAIEVIRGNELRRLLNINMGFVSTILLTLSTPVFVTIVGFGTYTALTGDKLTPEVTFSALSLFNMLTMPLMMLPMSLLMFINGVVSTNRVQQFLAGPEVEGEDDQLENGAGKPQVDTAVRYRKPDLVMIPSSASELEDEKPGTERSSLLSTDAKERKAARGSREPKYGSAAHQAKPSQNGSSSRRLPHGVAIKISNGSFLWDPDSGTTILSDINVEIPEGKLTIVTGQVGSGKSSLLSAILGEMTTVSGTVQVKDRNQIALAAQKPWLLNGSLQDNVLFSLPLEAKRYRRVIDACCLKPDIDILPAGDQTEIGEKGINLSGGQKQRVSVARAMYSERDIIIMDDPLSALDVHVGSHLLKEGIMKLLVNHRQTVLLVTHQLQYLNRADMIIEMKNGKIAAMGTLDDIIAADPEMYSEYNKAVKAVSESEAEAELSGYESEATREERLRLQQQVKTAVLKKQPSVTGQKGVLMEKEEIERGSVSYRMYIHYAKNFGVLALILAFTFAGLYTGFAIATNFQLSAWSESGLGNSTISQLDEFFGVYVALAVSNLLCRLISTAIIVYGVLRAARMFHEGMLRNIIKVPLRFFDTTPIGRVLNRFSSDTSLVDMRMTQTINMLMSSFLNVLSAVIVNTIVMPIFIAFFIPVGIVYYILQRYFLASSRELQRLDSISKSPVFAYFSESLNGLTTIRAYKCGARFYKTVVERINSNLSAFLYLQLVNRWLAIRLDFLGALIVLISGMTTLIGALTAGLDPSLVGLAVTYTLQVAGFMNFFVRQVTEMEMQMNAVERIKHYTSVENEQYEGNDPPPDWPQDGRIQFDHVSVRYAIDTDTVLDDITVDFRAGEKIGVCGRTGAGKSSLTLSLLRVIDIFKGRISIDDIDIKTVPLTTLRSKLSIIPQDPVLFTGTIRKNLDPIGQVGSDKDLWRALEIAQLKEVVSSLDGGLEYMVTEGGENFSVGQRQLFCLARAFLRKSRILIMDEATASIDLETDKILQSVVATAFAERTVLTIAHRISTIMNSDRILVLNEGKVAEYGTPSELLENEDGIFASFIQNKDM</sequence>
<keyword evidence="8 15" id="KW-1133">Transmembrane helix</keyword>
<evidence type="ECO:0000256" key="9">
    <source>
        <dbReference type="ARBA" id="ARBA00023136"/>
    </source>
</evidence>
<dbReference type="PANTHER" id="PTHR24223">
    <property type="entry name" value="ATP-BINDING CASSETTE SUB-FAMILY C"/>
    <property type="match status" value="1"/>
</dbReference>
<evidence type="ECO:0000256" key="4">
    <source>
        <dbReference type="ARBA" id="ARBA00022692"/>
    </source>
</evidence>
<feature type="transmembrane region" description="Helical" evidence="15">
    <location>
        <begin position="114"/>
        <end position="132"/>
    </location>
</feature>
<feature type="transmembrane region" description="Helical" evidence="15">
    <location>
        <begin position="1161"/>
        <end position="1181"/>
    </location>
</feature>
<dbReference type="GO" id="GO:0008281">
    <property type="term" value="F:sulfonylurea receptor activity"/>
    <property type="evidence" value="ECO:0007669"/>
    <property type="project" value="InterPro"/>
</dbReference>
<dbReference type="InterPro" id="IPR056227">
    <property type="entry name" value="TMD0_ABC"/>
</dbReference>
<feature type="transmembrane region" description="Helical" evidence="15">
    <location>
        <begin position="1063"/>
        <end position="1089"/>
    </location>
</feature>
<feature type="compositionally biased region" description="Polar residues" evidence="14">
    <location>
        <begin position="699"/>
        <end position="708"/>
    </location>
</feature>
<dbReference type="GO" id="GO:0015431">
    <property type="term" value="F:ABC-type glutathione S-conjugate transporter activity"/>
    <property type="evidence" value="ECO:0007669"/>
    <property type="project" value="UniProtKB-EC"/>
</dbReference>
<evidence type="ECO:0000256" key="5">
    <source>
        <dbReference type="ARBA" id="ARBA00022737"/>
    </source>
</evidence>
<feature type="domain" description="ABC transmembrane type-1" evidence="17">
    <location>
        <begin position="1023"/>
        <end position="1305"/>
    </location>
</feature>
<feature type="transmembrane region" description="Helical" evidence="15">
    <location>
        <begin position="42"/>
        <end position="64"/>
    </location>
</feature>
<dbReference type="CDD" id="cd03244">
    <property type="entry name" value="ABCC_MRP_domain2"/>
    <property type="match status" value="1"/>
</dbReference>
<comment type="similarity">
    <text evidence="2">Belongs to the ABC transporter superfamily. ABCC family. Conjugate transporter (TC 3.A.1.208) subfamily.</text>
</comment>
<evidence type="ECO:0000256" key="2">
    <source>
        <dbReference type="ARBA" id="ARBA00009726"/>
    </source>
</evidence>
<evidence type="ECO:0000256" key="12">
    <source>
        <dbReference type="ARBA" id="ARBA00024220"/>
    </source>
</evidence>
<dbReference type="GO" id="GO:0006813">
    <property type="term" value="P:potassium ion transport"/>
    <property type="evidence" value="ECO:0007669"/>
    <property type="project" value="InterPro"/>
</dbReference>
<feature type="transmembrane region" description="Helical" evidence="15">
    <location>
        <begin position="361"/>
        <end position="384"/>
    </location>
</feature>
<dbReference type="InterPro" id="IPR000388">
    <property type="entry name" value="ABCC8/9"/>
</dbReference>
<keyword evidence="9 15" id="KW-0472">Membrane</keyword>
<feature type="transmembrane region" description="Helical" evidence="15">
    <location>
        <begin position="465"/>
        <end position="486"/>
    </location>
</feature>
<evidence type="ECO:0000256" key="7">
    <source>
        <dbReference type="ARBA" id="ARBA00022840"/>
    </source>
</evidence>
<dbReference type="InterPro" id="IPR011527">
    <property type="entry name" value="ABC1_TM_dom"/>
</dbReference>
<evidence type="ECO:0000256" key="8">
    <source>
        <dbReference type="ARBA" id="ARBA00022989"/>
    </source>
</evidence>
<dbReference type="Gene3D" id="3.40.50.300">
    <property type="entry name" value="P-loop containing nucleotide triphosphate hydrolases"/>
    <property type="match status" value="2"/>
</dbReference>
<dbReference type="FunFam" id="1.20.1560.10:FF:000006">
    <property type="entry name" value="ATP-binding cassette, sub-family C (CFTR/MRP), member 9"/>
    <property type="match status" value="1"/>
</dbReference>
<feature type="compositionally biased region" description="Basic and acidic residues" evidence="14">
    <location>
        <begin position="676"/>
        <end position="690"/>
    </location>
</feature>
<feature type="transmembrane region" description="Helical" evidence="15">
    <location>
        <begin position="1278"/>
        <end position="1297"/>
    </location>
</feature>
<dbReference type="OrthoDB" id="6500128at2759"/>
<dbReference type="InterPro" id="IPR050173">
    <property type="entry name" value="ABC_transporter_C-like"/>
</dbReference>
<feature type="transmembrane region" description="Helical" evidence="15">
    <location>
        <begin position="1252"/>
        <end position="1272"/>
    </location>
</feature>
<dbReference type="Pfam" id="PF00664">
    <property type="entry name" value="ABC_membrane"/>
    <property type="match status" value="2"/>
</dbReference>
<evidence type="ECO:0000259" key="17">
    <source>
        <dbReference type="PROSITE" id="PS50929"/>
    </source>
</evidence>
<dbReference type="PROSITE" id="PS50929">
    <property type="entry name" value="ABC_TM1F"/>
    <property type="match status" value="2"/>
</dbReference>
<evidence type="ECO:0000256" key="13">
    <source>
        <dbReference type="ARBA" id="ARBA00047523"/>
    </source>
</evidence>
<dbReference type="FunFam" id="3.40.50.300:FF:000163">
    <property type="entry name" value="Multidrug resistance-associated protein member 4"/>
    <property type="match status" value="1"/>
</dbReference>
<accession>A0A914ATL0</accession>
<dbReference type="InterPro" id="IPR036640">
    <property type="entry name" value="ABC1_TM_sf"/>
</dbReference>
<dbReference type="GO" id="GO:0005524">
    <property type="term" value="F:ATP binding"/>
    <property type="evidence" value="ECO:0007669"/>
    <property type="project" value="UniProtKB-KW"/>
</dbReference>
<dbReference type="InterPro" id="IPR017871">
    <property type="entry name" value="ABC_transporter-like_CS"/>
</dbReference>
<dbReference type="RefSeq" id="XP_038067008.1">
    <property type="nucleotide sequence ID" value="XM_038211080.1"/>
</dbReference>
<evidence type="ECO:0000256" key="15">
    <source>
        <dbReference type="SAM" id="Phobius"/>
    </source>
</evidence>
<dbReference type="InterPro" id="IPR003593">
    <property type="entry name" value="AAA+_ATPase"/>
</dbReference>
<dbReference type="SUPFAM" id="SSF52540">
    <property type="entry name" value="P-loop containing nucleoside triphosphate hydrolases"/>
    <property type="match status" value="2"/>
</dbReference>
<evidence type="ECO:0000256" key="11">
    <source>
        <dbReference type="ARBA" id="ARBA00023180"/>
    </source>
</evidence>
<feature type="transmembrane region" description="Helical" evidence="15">
    <location>
        <begin position="76"/>
        <end position="94"/>
    </location>
</feature>
<dbReference type="SMART" id="SM00382">
    <property type="entry name" value="AAA"/>
    <property type="match status" value="2"/>
</dbReference>
<dbReference type="Proteomes" id="UP000887568">
    <property type="component" value="Unplaced"/>
</dbReference>
<feature type="transmembrane region" description="Helical" evidence="15">
    <location>
        <begin position="590"/>
        <end position="609"/>
    </location>
</feature>
<keyword evidence="19" id="KW-1185">Reference proteome</keyword>
<organism evidence="18 19">
    <name type="scientific">Patiria miniata</name>
    <name type="common">Bat star</name>
    <name type="synonym">Asterina miniata</name>
    <dbReference type="NCBI Taxonomy" id="46514"/>
    <lineage>
        <taxon>Eukaryota</taxon>
        <taxon>Metazoa</taxon>
        <taxon>Echinodermata</taxon>
        <taxon>Eleutherozoa</taxon>
        <taxon>Asterozoa</taxon>
        <taxon>Asteroidea</taxon>
        <taxon>Valvatacea</taxon>
        <taxon>Valvatida</taxon>
        <taxon>Asterinidae</taxon>
        <taxon>Patiria</taxon>
    </lineage>
</organism>
<proteinExistence type="inferred from homology"/>
<dbReference type="PRINTS" id="PR01092">
    <property type="entry name" value="SULFNYLUREAR"/>
</dbReference>
<dbReference type="FunFam" id="1.20.1560.10:FF:000010">
    <property type="entry name" value="Multidrug resistance-associated ABC transporter"/>
    <property type="match status" value="1"/>
</dbReference>
<dbReference type="GO" id="GO:0016887">
    <property type="term" value="F:ATP hydrolysis activity"/>
    <property type="evidence" value="ECO:0007669"/>
    <property type="project" value="InterPro"/>
</dbReference>
<dbReference type="EC" id="7.6.2.3" evidence="12"/>
<dbReference type="CDD" id="cd03250">
    <property type="entry name" value="ABCC_MRP_domain1"/>
    <property type="match status" value="1"/>
</dbReference>
<dbReference type="FunFam" id="3.40.50.300:FF:002366">
    <property type="entry name" value="Uncharacterized protein"/>
    <property type="match status" value="1"/>
</dbReference>
<dbReference type="CDD" id="cd18602">
    <property type="entry name" value="ABC_6TM_SUR1_D2_like"/>
    <property type="match status" value="1"/>
</dbReference>
<comment type="catalytic activity">
    <reaction evidence="13">
        <text>leukotriene C4(in) + ATP + H2O = leukotriene C4(out) + ADP + phosphate + H(+)</text>
        <dbReference type="Rhea" id="RHEA:38963"/>
        <dbReference type="ChEBI" id="CHEBI:15377"/>
        <dbReference type="ChEBI" id="CHEBI:15378"/>
        <dbReference type="ChEBI" id="CHEBI:30616"/>
        <dbReference type="ChEBI" id="CHEBI:43474"/>
        <dbReference type="ChEBI" id="CHEBI:57973"/>
        <dbReference type="ChEBI" id="CHEBI:456216"/>
    </reaction>
    <physiologicalReaction direction="left-to-right" evidence="13">
        <dbReference type="Rhea" id="RHEA:38964"/>
    </physiologicalReaction>
</comment>
<dbReference type="Gene3D" id="1.20.1560.10">
    <property type="entry name" value="ABC transporter type 1, transmembrane domain"/>
    <property type="match status" value="2"/>
</dbReference>
<comment type="subcellular location">
    <subcellularLocation>
        <location evidence="1">Membrane</location>
        <topology evidence="1">Multi-pass membrane protein</topology>
    </subcellularLocation>
</comment>
<keyword evidence="7" id="KW-0067">ATP-binding</keyword>
<evidence type="ECO:0000256" key="10">
    <source>
        <dbReference type="ARBA" id="ARBA00023170"/>
    </source>
</evidence>
<evidence type="ECO:0000259" key="16">
    <source>
        <dbReference type="PROSITE" id="PS50893"/>
    </source>
</evidence>
<feature type="transmembrane region" description="Helical" evidence="15">
    <location>
        <begin position="440"/>
        <end position="459"/>
    </location>
</feature>
<feature type="transmembrane region" description="Helical" evidence="15">
    <location>
        <begin position="1138"/>
        <end position="1155"/>
    </location>
</feature>
<reference evidence="18" key="1">
    <citation type="submission" date="2022-11" db="UniProtKB">
        <authorList>
            <consortium name="EnsemblMetazoa"/>
        </authorList>
    </citation>
    <scope>IDENTIFICATION</scope>
</reference>
<dbReference type="EnsemblMetazoa" id="XM_038211080.1">
    <property type="protein sequence ID" value="XP_038067008.1"/>
    <property type="gene ID" value="LOC119737018"/>
</dbReference>
<feature type="transmembrane region" description="Helical" evidence="15">
    <location>
        <begin position="545"/>
        <end position="570"/>
    </location>
</feature>
<dbReference type="GO" id="GO:0032991">
    <property type="term" value="C:protein-containing complex"/>
    <property type="evidence" value="ECO:0007669"/>
    <property type="project" value="UniProtKB-ARBA"/>
</dbReference>
<keyword evidence="6" id="KW-0547">Nucleotide-binding</keyword>
<evidence type="ECO:0000256" key="1">
    <source>
        <dbReference type="ARBA" id="ARBA00004141"/>
    </source>
</evidence>
<evidence type="ECO:0000256" key="6">
    <source>
        <dbReference type="ARBA" id="ARBA00022741"/>
    </source>
</evidence>
<keyword evidence="3" id="KW-0813">Transport</keyword>
<feature type="domain" description="ABC transporter" evidence="16">
    <location>
        <begin position="716"/>
        <end position="943"/>
    </location>
</feature>
<evidence type="ECO:0000313" key="18">
    <source>
        <dbReference type="EnsemblMetazoa" id="XP_038067008.1"/>
    </source>
</evidence>
<name>A0A914ATL0_PATMI</name>
<dbReference type="InterPro" id="IPR027417">
    <property type="entry name" value="P-loop_NTPase"/>
</dbReference>
<feature type="domain" description="ABC transporter" evidence="16">
    <location>
        <begin position="1339"/>
        <end position="1574"/>
    </location>
</feature>
<evidence type="ECO:0000256" key="3">
    <source>
        <dbReference type="ARBA" id="ARBA00022448"/>
    </source>
</evidence>
<dbReference type="PROSITE" id="PS50893">
    <property type="entry name" value="ABC_TRANSPORTER_2"/>
    <property type="match status" value="2"/>
</dbReference>
<protein>
    <recommendedName>
        <fullName evidence="12">ABC-type glutathione-S-conjugate transporter</fullName>
        <ecNumber evidence="12">7.6.2.3</ecNumber>
    </recommendedName>
</protein>
<feature type="region of interest" description="Disordered" evidence="14">
    <location>
        <begin position="622"/>
        <end position="641"/>
    </location>
</feature>
<evidence type="ECO:0000313" key="19">
    <source>
        <dbReference type="Proteomes" id="UP000887568"/>
    </source>
</evidence>
<dbReference type="PROSITE" id="PS00211">
    <property type="entry name" value="ABC_TRANSPORTER_1"/>
    <property type="match status" value="2"/>
</dbReference>
<dbReference type="Pfam" id="PF00005">
    <property type="entry name" value="ABC_tran"/>
    <property type="match status" value="2"/>
</dbReference>
<feature type="transmembrane region" description="Helical" evidence="15">
    <location>
        <begin position="173"/>
        <end position="194"/>
    </location>
</feature>
<keyword evidence="10" id="KW-0675">Receptor</keyword>
<keyword evidence="11" id="KW-0325">Glycoprotein</keyword>
<dbReference type="SUPFAM" id="SSF90123">
    <property type="entry name" value="ABC transporter transmembrane region"/>
    <property type="match status" value="2"/>
</dbReference>
<keyword evidence="4 15" id="KW-0812">Transmembrane</keyword>
<dbReference type="Pfam" id="PF24357">
    <property type="entry name" value="TMD0_ABC"/>
    <property type="match status" value="1"/>
</dbReference>
<feature type="domain" description="ABC transmembrane type-1" evidence="17">
    <location>
        <begin position="306"/>
        <end position="606"/>
    </location>
</feature>
<dbReference type="OMA" id="CPSDACE"/>